<feature type="compositionally biased region" description="Low complexity" evidence="1">
    <location>
        <begin position="825"/>
        <end position="839"/>
    </location>
</feature>
<dbReference type="GO" id="GO:0008017">
    <property type="term" value="F:microtubule binding"/>
    <property type="evidence" value="ECO:0007669"/>
    <property type="project" value="TreeGrafter"/>
</dbReference>
<dbReference type="Proteomes" id="UP000650467">
    <property type="component" value="Unassembled WGS sequence"/>
</dbReference>
<evidence type="ECO:0000256" key="1">
    <source>
        <dbReference type="SAM" id="MobiDB-lite"/>
    </source>
</evidence>
<dbReference type="GO" id="GO:0003924">
    <property type="term" value="F:GTPase activity"/>
    <property type="evidence" value="ECO:0007669"/>
    <property type="project" value="InterPro"/>
</dbReference>
<feature type="region of interest" description="Disordered" evidence="1">
    <location>
        <begin position="269"/>
        <end position="307"/>
    </location>
</feature>
<organism evidence="4 5">
    <name type="scientific">Chlamydomonas incerta</name>
    <dbReference type="NCBI Taxonomy" id="51695"/>
    <lineage>
        <taxon>Eukaryota</taxon>
        <taxon>Viridiplantae</taxon>
        <taxon>Chlorophyta</taxon>
        <taxon>core chlorophytes</taxon>
        <taxon>Chlorophyceae</taxon>
        <taxon>CS clade</taxon>
        <taxon>Chlamydomonadales</taxon>
        <taxon>Chlamydomonadaceae</taxon>
        <taxon>Chlamydomonas</taxon>
    </lineage>
</organism>
<feature type="compositionally biased region" description="Pro residues" evidence="1">
    <location>
        <begin position="840"/>
        <end position="856"/>
    </location>
</feature>
<dbReference type="OrthoDB" id="5562561at2759"/>
<dbReference type="SMART" id="SM00233">
    <property type="entry name" value="PH"/>
    <property type="match status" value="1"/>
</dbReference>
<comment type="caution">
    <text evidence="4">The sequence shown here is derived from an EMBL/GenBank/DDBJ whole genome shotgun (WGS) entry which is preliminary data.</text>
</comment>
<feature type="compositionally biased region" description="Low complexity" evidence="1">
    <location>
        <begin position="857"/>
        <end position="868"/>
    </location>
</feature>
<dbReference type="InterPro" id="IPR011993">
    <property type="entry name" value="PH-like_dom_sf"/>
</dbReference>
<dbReference type="GO" id="GO:0016020">
    <property type="term" value="C:membrane"/>
    <property type="evidence" value="ECO:0007669"/>
    <property type="project" value="TreeGrafter"/>
</dbReference>
<feature type="region of interest" description="Disordered" evidence="1">
    <location>
        <begin position="450"/>
        <end position="497"/>
    </location>
</feature>
<keyword evidence="5" id="KW-1185">Reference proteome</keyword>
<feature type="region of interest" description="Disordered" evidence="1">
    <location>
        <begin position="231"/>
        <end position="252"/>
    </location>
</feature>
<dbReference type="EMBL" id="JAEHOC010000015">
    <property type="protein sequence ID" value="KAG2435366.1"/>
    <property type="molecule type" value="Genomic_DNA"/>
</dbReference>
<dbReference type="InterPro" id="IPR001849">
    <property type="entry name" value="PH_domain"/>
</dbReference>
<feature type="compositionally biased region" description="Low complexity" evidence="1">
    <location>
        <begin position="804"/>
        <end position="817"/>
    </location>
</feature>
<evidence type="ECO:0008006" key="6">
    <source>
        <dbReference type="Google" id="ProtNLM"/>
    </source>
</evidence>
<evidence type="ECO:0000259" key="3">
    <source>
        <dbReference type="PROSITE" id="PS51388"/>
    </source>
</evidence>
<feature type="region of interest" description="Disordered" evidence="1">
    <location>
        <begin position="746"/>
        <end position="878"/>
    </location>
</feature>
<dbReference type="GO" id="GO:0005737">
    <property type="term" value="C:cytoplasm"/>
    <property type="evidence" value="ECO:0007669"/>
    <property type="project" value="TreeGrafter"/>
</dbReference>
<name>A0A835TBX4_CHLIN</name>
<dbReference type="GO" id="GO:0005525">
    <property type="term" value="F:GTP binding"/>
    <property type="evidence" value="ECO:0007669"/>
    <property type="project" value="UniProtKB-KW"/>
</dbReference>
<evidence type="ECO:0000313" key="5">
    <source>
        <dbReference type="Proteomes" id="UP000650467"/>
    </source>
</evidence>
<dbReference type="Gene3D" id="2.30.29.30">
    <property type="entry name" value="Pleckstrin-homology domain (PH domain)/Phosphotyrosine-binding domain (PTB)"/>
    <property type="match status" value="1"/>
</dbReference>
<sequence>MAALATQLVDAPTAGLEQVLYRLQEKRIALERVVLQYGEAPAGIKEVFELCRGFERAYTNFINESPVASKIKEAFLGEKGLAGKIKKLPMDKVYDVKNVKSACRQADGYQMSLVAPEKGLRLVTTEALDFVTDPVNTCVQEVYNLLVNAAREAAEKAGTFTEAALMGAMPMYVPDFKNVVMPAIVAALDEWKKESEKMAHMLVDMEKSYVTAGFFRHTTHHRYQRIKQQEQMRAAMQAKGPGQPEQKGPVAAVKQTAAKFFPSFGPAAGAPAAGATPPGTPAPNGVPADDDSDDGKSPPKTAGGAGVANVANADDFIAGYFDKYVSDDSARFLESMKWQRRFFVFSESQRVLYYFKSPEDVSKPSGLRGQVNIAECIVEDLDDKGNARPVGAGPATLNPLDKGQLMIRIRHKDPRGVAVKDHNAIIMRAENIDTKMTWLAKLRKAAEPRRPGATAAAGQAGAAPAAGAPAAGGAAAAAGGHGSAPSTTGPSVSASSTMSAPSATAVASVGGFGGFAGAMDEGDLSWAKDAEPVLDTHLGEGSSAFRADGVRDSEGHLLPAPPQLLNPLRLKERMGRAGGALTGASTEARWDALLDQTASDMSLYMGCIQDTIIITVPKAIVHCMIRKSEKNLLERLFTVIHHLTPTQLANLLKEDEPIIEKRKAARAALEDVKTAIFQLQQVLERQNMAAPGDRKNVVQLQALVFAYAGIKEKLTPEQYKYFDERFCGQYAPECVRFNWFIRPMNQPPQLGGPPRPGGPPGPPGGVPPGPGGPPGPGHPPGPPGPGGQPGGPMPGRPAPGGPMPSGQSMSGMQRAPAPGGPMPSGPSMSGQSMSGLQRPPGAPPGQPQRAPPPAPGGAPTMGQPMGQRRPPPPPPGTR</sequence>
<dbReference type="GO" id="GO:0005874">
    <property type="term" value="C:microtubule"/>
    <property type="evidence" value="ECO:0007669"/>
    <property type="project" value="TreeGrafter"/>
</dbReference>
<accession>A0A835TBX4</accession>
<dbReference type="AlphaFoldDB" id="A0A835TBX4"/>
<evidence type="ECO:0000313" key="4">
    <source>
        <dbReference type="EMBL" id="KAG2435366.1"/>
    </source>
</evidence>
<dbReference type="Gene3D" id="1.20.120.1240">
    <property type="entry name" value="Dynamin, middle domain"/>
    <property type="match status" value="2"/>
</dbReference>
<feature type="compositionally biased region" description="Pro residues" evidence="1">
    <location>
        <begin position="869"/>
        <end position="878"/>
    </location>
</feature>
<feature type="domain" description="GED" evidence="3">
    <location>
        <begin position="594"/>
        <end position="687"/>
    </location>
</feature>
<dbReference type="Pfam" id="PF01031">
    <property type="entry name" value="Dynamin_M"/>
    <property type="match status" value="1"/>
</dbReference>
<feature type="compositionally biased region" description="Low complexity" evidence="1">
    <location>
        <begin position="451"/>
        <end position="497"/>
    </location>
</feature>
<proteinExistence type="predicted"/>
<dbReference type="Pfam" id="PF00169">
    <property type="entry name" value="PH"/>
    <property type="match status" value="1"/>
</dbReference>
<feature type="compositionally biased region" description="Pro residues" evidence="1">
    <location>
        <begin position="750"/>
        <end position="802"/>
    </location>
</feature>
<dbReference type="InterPro" id="IPR003130">
    <property type="entry name" value="GED"/>
</dbReference>
<dbReference type="PROSITE" id="PS50003">
    <property type="entry name" value="PH_DOMAIN"/>
    <property type="match status" value="1"/>
</dbReference>
<feature type="domain" description="PH" evidence="2">
    <location>
        <begin position="314"/>
        <end position="447"/>
    </location>
</feature>
<dbReference type="InterPro" id="IPR022812">
    <property type="entry name" value="Dynamin"/>
</dbReference>
<evidence type="ECO:0000259" key="2">
    <source>
        <dbReference type="PROSITE" id="PS50003"/>
    </source>
</evidence>
<dbReference type="SUPFAM" id="SSF50729">
    <property type="entry name" value="PH domain-like"/>
    <property type="match status" value="1"/>
</dbReference>
<dbReference type="PANTHER" id="PTHR11566">
    <property type="entry name" value="DYNAMIN"/>
    <property type="match status" value="1"/>
</dbReference>
<dbReference type="InterPro" id="IPR000375">
    <property type="entry name" value="Dynamin_stalk"/>
</dbReference>
<feature type="compositionally biased region" description="Low complexity" evidence="1">
    <location>
        <begin position="269"/>
        <end position="287"/>
    </location>
</feature>
<dbReference type="Pfam" id="PF02212">
    <property type="entry name" value="GED"/>
    <property type="match status" value="1"/>
</dbReference>
<reference evidence="4" key="1">
    <citation type="journal article" date="2020" name="bioRxiv">
        <title>Comparative genomics of Chlamydomonas.</title>
        <authorList>
            <person name="Craig R.J."/>
            <person name="Hasan A.R."/>
            <person name="Ness R.W."/>
            <person name="Keightley P.D."/>
        </authorList>
    </citation>
    <scope>NUCLEOTIDE SEQUENCE</scope>
    <source>
        <strain evidence="4">SAG 7.73</strain>
    </source>
</reference>
<protein>
    <recommendedName>
        <fullName evidence="6">Dynamin-related GTPase</fullName>
    </recommendedName>
</protein>
<dbReference type="PROSITE" id="PS51388">
    <property type="entry name" value="GED"/>
    <property type="match status" value="1"/>
</dbReference>
<dbReference type="PANTHER" id="PTHR11566:SF21">
    <property type="entry name" value="DYNAMIN RELATED PROTEIN 1, ISOFORM A"/>
    <property type="match status" value="1"/>
</dbReference>
<gene>
    <name evidence="4" type="ORF">HXX76_007439</name>
</gene>
<dbReference type="InterPro" id="IPR020850">
    <property type="entry name" value="GED_dom"/>
</dbReference>